<dbReference type="Proteomes" id="UP000183053">
    <property type="component" value="Unassembled WGS sequence"/>
</dbReference>
<dbReference type="EMBL" id="FNLF01000002">
    <property type="protein sequence ID" value="SDR21882.1"/>
    <property type="molecule type" value="Genomic_DNA"/>
</dbReference>
<feature type="compositionally biased region" description="Low complexity" evidence="1">
    <location>
        <begin position="551"/>
        <end position="591"/>
    </location>
</feature>
<dbReference type="AlphaFoldDB" id="A0A1H1H8U1"/>
<feature type="region of interest" description="Disordered" evidence="1">
    <location>
        <begin position="504"/>
        <end position="606"/>
    </location>
</feature>
<evidence type="ECO:0000313" key="3">
    <source>
        <dbReference type="Proteomes" id="UP000183053"/>
    </source>
</evidence>
<accession>A0A1H1H8U1</accession>
<organism evidence="2 3">
    <name type="scientific">Tsukamurella pulmonis</name>
    <dbReference type="NCBI Taxonomy" id="47312"/>
    <lineage>
        <taxon>Bacteria</taxon>
        <taxon>Bacillati</taxon>
        <taxon>Actinomycetota</taxon>
        <taxon>Actinomycetes</taxon>
        <taxon>Mycobacteriales</taxon>
        <taxon>Tsukamurellaceae</taxon>
        <taxon>Tsukamurella</taxon>
    </lineage>
</organism>
<reference evidence="3" key="1">
    <citation type="submission" date="2016-10" db="EMBL/GenBank/DDBJ databases">
        <authorList>
            <person name="Varghese N."/>
            <person name="Submissions S."/>
        </authorList>
    </citation>
    <scope>NUCLEOTIDE SEQUENCE [LARGE SCALE GENOMIC DNA]</scope>
    <source>
        <strain evidence="3">DSM 44142</strain>
    </source>
</reference>
<evidence type="ECO:0000313" key="2">
    <source>
        <dbReference type="EMBL" id="SDR21882.1"/>
    </source>
</evidence>
<sequence>MHAAVRRPVSRRYAGASLALVTAAAIAVAPVTASVGAVTAPASTVLVNPAKLVSLQAQVAGSVADFLPRAAGPVATAAATAPTWGWGDVTFVADTLREAFQQVQASLAGEYGGGVQKSFEQAFEALSKGSIAGAYRPIGGLVETTTMIAMMAVLFPVAGEFNPKLGALGKGLDAAFPHLIPIGQSALALATRLPYEVLAAGEAIVKSVLTGDVTKIGAAVASGVAGIGKFLEANLSNASTGLIPNLVKAGSAVLGEMLPKLPASAQADAFAARAAVAAAPVGMPAFDALFEAWKAGYEMFVASWKGDQWTPGVAGTIADALAKLAKGDPAGAIGDVTDKAKALSIIVLLGGVLPITDLINPYLGPIGTGLTNSQADFIGLGNSALAVLFDTPGKVVAIGQNLVTALLSGDPAKALTGLTADIGALTTFLNDRLFVAKDNPFDNAVFPGLANIGKNILDAFKPAAPAAPAEAASVAKSAEVTVVAPAAGAPAVATPATGAVEVSAPTVPSESVDPAVPSAPADPVAPTTPEATTPEATTPEATTPEPPVPAEPTAETPAEAVETPAEAAETPAETVEAPATGGAEEGGTVEAGESDDASGTGESIDA</sequence>
<keyword evidence="3" id="KW-1185">Reference proteome</keyword>
<dbReference type="RefSeq" id="WP_068564536.1">
    <property type="nucleotide sequence ID" value="NZ_FNLF01000002.1"/>
</dbReference>
<evidence type="ECO:0000256" key="1">
    <source>
        <dbReference type="SAM" id="MobiDB-lite"/>
    </source>
</evidence>
<name>A0A1H1H8U1_9ACTN</name>
<dbReference type="STRING" id="47312.SAMN04489765_3925"/>
<proteinExistence type="predicted"/>
<feature type="compositionally biased region" description="Low complexity" evidence="1">
    <location>
        <begin position="504"/>
        <end position="543"/>
    </location>
</feature>
<gene>
    <name evidence="2" type="ORF">SAMN04489765_3925</name>
</gene>
<protein>
    <submittedName>
        <fullName evidence="2">Uncharacterized protein</fullName>
    </submittedName>
</protein>